<dbReference type="OMA" id="TCWILVD"/>
<dbReference type="InterPro" id="IPR016181">
    <property type="entry name" value="Acyl_CoA_acyltransferase"/>
</dbReference>
<dbReference type="PANTHER" id="PTHR34815">
    <property type="entry name" value="LYSINE ACETYLTRANSFERASE"/>
    <property type="match status" value="1"/>
</dbReference>
<proteinExistence type="predicted"/>
<reference evidence="2 3" key="1">
    <citation type="journal article" date="2011" name="PLoS Pathog.">
        <title>Endophytic Life Strategies Decoded by Genome and Transcriptome Analyses of the Mutualistic Root Symbiont Piriformospora indica.</title>
        <authorList>
            <person name="Zuccaro A."/>
            <person name="Lahrmann U."/>
            <person name="Guldener U."/>
            <person name="Langen G."/>
            <person name="Pfiffi S."/>
            <person name="Biedenkopf D."/>
            <person name="Wong P."/>
            <person name="Samans B."/>
            <person name="Grimm C."/>
            <person name="Basiewicz M."/>
            <person name="Murat C."/>
            <person name="Martin F."/>
            <person name="Kogel K.H."/>
        </authorList>
    </citation>
    <scope>NUCLEOTIDE SEQUENCE [LARGE SCALE GENOMIC DNA]</scope>
    <source>
        <strain evidence="2 3">DSM 11827</strain>
    </source>
</reference>
<dbReference type="HOGENOM" id="CLU_038171_2_0_1"/>
<keyword evidence="3" id="KW-1185">Reference proteome</keyword>
<dbReference type="SUPFAM" id="SSF55729">
    <property type="entry name" value="Acyl-CoA N-acyltransferases (Nat)"/>
    <property type="match status" value="1"/>
</dbReference>
<evidence type="ECO:0000259" key="1">
    <source>
        <dbReference type="Pfam" id="PF22998"/>
    </source>
</evidence>
<dbReference type="EMBL" id="CAFZ01000013">
    <property type="protein sequence ID" value="CCA67398.1"/>
    <property type="molecule type" value="Genomic_DNA"/>
</dbReference>
<dbReference type="InterPro" id="IPR053013">
    <property type="entry name" value="LAT"/>
</dbReference>
<organism evidence="2 3">
    <name type="scientific">Serendipita indica (strain DSM 11827)</name>
    <name type="common">Root endophyte fungus</name>
    <name type="synonym">Piriformospora indica</name>
    <dbReference type="NCBI Taxonomy" id="1109443"/>
    <lineage>
        <taxon>Eukaryota</taxon>
        <taxon>Fungi</taxon>
        <taxon>Dikarya</taxon>
        <taxon>Basidiomycota</taxon>
        <taxon>Agaricomycotina</taxon>
        <taxon>Agaricomycetes</taxon>
        <taxon>Sebacinales</taxon>
        <taxon>Serendipitaceae</taxon>
        <taxon>Serendipita</taxon>
    </lineage>
</organism>
<protein>
    <recommendedName>
        <fullName evidence="1">LYC1 C-terminal domain-containing protein</fullName>
    </recommendedName>
</protein>
<dbReference type="eggNOG" id="ENOG502S41G">
    <property type="taxonomic scope" value="Eukaryota"/>
</dbReference>
<dbReference type="PANTHER" id="PTHR34815:SF2">
    <property type="entry name" value="N-ACETYLTRANSFERASE DOMAIN-CONTAINING PROTEIN"/>
    <property type="match status" value="1"/>
</dbReference>
<feature type="domain" description="LYC1 C-terminal" evidence="1">
    <location>
        <begin position="193"/>
        <end position="368"/>
    </location>
</feature>
<evidence type="ECO:0000313" key="2">
    <source>
        <dbReference type="EMBL" id="CCA67398.1"/>
    </source>
</evidence>
<dbReference type="Gene3D" id="3.40.630.30">
    <property type="match status" value="1"/>
</dbReference>
<dbReference type="InterPro" id="IPR055100">
    <property type="entry name" value="GNAT_LYC1-like"/>
</dbReference>
<accession>G4T7U9</accession>
<name>G4T7U9_SERID</name>
<dbReference type="STRING" id="1109443.G4T7U9"/>
<evidence type="ECO:0000313" key="3">
    <source>
        <dbReference type="Proteomes" id="UP000007148"/>
    </source>
</evidence>
<gene>
    <name evidence="2" type="ORF">PIIN_01229</name>
</gene>
<dbReference type="InParanoid" id="G4T7U9"/>
<dbReference type="OrthoDB" id="2020070at2759"/>
<dbReference type="Proteomes" id="UP000007148">
    <property type="component" value="Unassembled WGS sequence"/>
</dbReference>
<comment type="caution">
    <text evidence="2">The sequence shown here is derived from an EMBL/GenBank/DDBJ whole genome shotgun (WGS) entry which is preliminary data.</text>
</comment>
<dbReference type="AlphaFoldDB" id="G4T7U9"/>
<dbReference type="Pfam" id="PF22998">
    <property type="entry name" value="GNAT_LYC1-like"/>
    <property type="match status" value="1"/>
</dbReference>
<sequence length="368" mass="41354">MDSLSIFPATSEQIRESRIRTFPEWGHRMTQEEYVGREEMLDTKPHADHGKMTIWVLAPRSDPTTTDFFSSCETYHREAIVSGEPNSVAYGIASVFTAERHRGKGYAKHLMRLLHFVLIKPELLPPFPAAAWGEPPSVPEGLGKGVASVLYSDVGDGFYNKCGPGVGDEHLDKAWITHDPNGTIWPVTIDITDSRPKGFRWISSEEQERVWKRDAELLRTELATEPSTSTTFSFLPDNGVAQFLYERNKNFVPSSWKGDRWGALIETPEAFSFATWALDPGPSGLSTLIITRLRATEESFPALLYAAVQVARELSLENVEVWNLPPHLAQIGEKLGGKTGPRDEHLPGLAWYGSKKVVWEHNEKFCWC</sequence>